<keyword evidence="1" id="KW-1133">Transmembrane helix</keyword>
<keyword evidence="1" id="KW-0812">Transmembrane</keyword>
<gene>
    <name evidence="2" type="ORF">H4N64_32225</name>
</gene>
<accession>A0A7X1MCQ1</accession>
<feature type="transmembrane region" description="Helical" evidence="1">
    <location>
        <begin position="44"/>
        <end position="62"/>
    </location>
</feature>
<dbReference type="AlphaFoldDB" id="A0A7X1MCQ1"/>
<dbReference type="Proteomes" id="UP000584670">
    <property type="component" value="Unassembled WGS sequence"/>
</dbReference>
<dbReference type="RefSeq" id="WP_186285975.1">
    <property type="nucleotide sequence ID" value="NZ_JACMSF010000045.1"/>
</dbReference>
<evidence type="ECO:0000313" key="2">
    <source>
        <dbReference type="EMBL" id="MBC2906141.1"/>
    </source>
</evidence>
<name>A0A7X1MCQ1_9ACTN</name>
<keyword evidence="3" id="KW-1185">Reference proteome</keyword>
<sequence length="253" mass="27571">MSYEPGLLRPEVPVALAPLHRFPHLLRRRATGLTGPEFARAQRVTVAWAVLPPTVTLVGLLVPGVRTAALGCAVLLGLLVLTRALLLVVFENLQQRHEPRWLAERTAALRGHEFPVLRCSVRYDETPGLARVYDLTSGDQVGRLLDRRARERASGTHSRATLEFVCATAGREQLLAVAEVRRELAELELLTVRPDGAQARVRFPQARYLPLPEAGRRPARRAYWELAGPVLVSAAGAGAGDREGAAGPSVSAR</sequence>
<evidence type="ECO:0000256" key="1">
    <source>
        <dbReference type="SAM" id="Phobius"/>
    </source>
</evidence>
<dbReference type="EMBL" id="JACMSF010000045">
    <property type="protein sequence ID" value="MBC2906141.1"/>
    <property type="molecule type" value="Genomic_DNA"/>
</dbReference>
<feature type="transmembrane region" description="Helical" evidence="1">
    <location>
        <begin position="68"/>
        <end position="90"/>
    </location>
</feature>
<evidence type="ECO:0000313" key="3">
    <source>
        <dbReference type="Proteomes" id="UP000584670"/>
    </source>
</evidence>
<reference evidence="2 3" key="1">
    <citation type="submission" date="2020-08" db="EMBL/GenBank/DDBJ databases">
        <title>Streptomyces sp. PSKA01 genome sequencing and assembly.</title>
        <authorList>
            <person name="Mandal S."/>
            <person name="Maiti P.K."/>
            <person name="Das P."/>
        </authorList>
    </citation>
    <scope>NUCLEOTIDE SEQUENCE [LARGE SCALE GENOMIC DNA]</scope>
    <source>
        <strain evidence="2 3">PSKA01</strain>
    </source>
</reference>
<comment type="caution">
    <text evidence="2">The sequence shown here is derived from an EMBL/GenBank/DDBJ whole genome shotgun (WGS) entry which is preliminary data.</text>
</comment>
<organism evidence="2 3">
    <name type="scientific">Streptomyces cupreus</name>
    <dbReference type="NCBI Taxonomy" id="2759956"/>
    <lineage>
        <taxon>Bacteria</taxon>
        <taxon>Bacillati</taxon>
        <taxon>Actinomycetota</taxon>
        <taxon>Actinomycetes</taxon>
        <taxon>Kitasatosporales</taxon>
        <taxon>Streptomycetaceae</taxon>
        <taxon>Streptomyces</taxon>
    </lineage>
</organism>
<keyword evidence="1" id="KW-0472">Membrane</keyword>
<proteinExistence type="predicted"/>
<protein>
    <submittedName>
        <fullName evidence="2">Uncharacterized protein</fullName>
    </submittedName>
</protein>